<accession>A0A939T4B8</accession>
<dbReference type="Gene3D" id="1.25.40.10">
    <property type="entry name" value="Tetratricopeptide repeat domain"/>
    <property type="match status" value="1"/>
</dbReference>
<evidence type="ECO:0008006" key="4">
    <source>
        <dbReference type="Google" id="ProtNLM"/>
    </source>
</evidence>
<dbReference type="PROSITE" id="PS50005">
    <property type="entry name" value="TPR"/>
    <property type="match status" value="1"/>
</dbReference>
<keyword evidence="1" id="KW-0802">TPR repeat</keyword>
<proteinExistence type="predicted"/>
<gene>
    <name evidence="2" type="ORF">J4573_01225</name>
</gene>
<evidence type="ECO:0000313" key="3">
    <source>
        <dbReference type="Proteomes" id="UP000669179"/>
    </source>
</evidence>
<organism evidence="2 3">
    <name type="scientific">Actinomadura barringtoniae</name>
    <dbReference type="NCBI Taxonomy" id="1427535"/>
    <lineage>
        <taxon>Bacteria</taxon>
        <taxon>Bacillati</taxon>
        <taxon>Actinomycetota</taxon>
        <taxon>Actinomycetes</taxon>
        <taxon>Streptosporangiales</taxon>
        <taxon>Thermomonosporaceae</taxon>
        <taxon>Actinomadura</taxon>
    </lineage>
</organism>
<sequence>MRSGPSHSDLTELADALELEMCVERLLALLFPGEPDRLERPGRYAALEKAVSAGDDLRTALLNGDDAAATREWQRVLAQGAKDVQLHHTLAVLYRERALTQRADAEYLDVATVLWILLLADPQFRGAAPEMDGTRTALVRELIDLHVTQGSQALASGRPEAARLRMRCLEACRSGREAMVDLLAGYKIPYGHPAEKGRLEEIATLVTAAVDGWCTEVIEAAERLTRDPERIAKLPKNVAMDYGAGIERLAPFIALGVQFPKALSLGLRWHNDWCSKLETGTDRDQLKKVVASARAFADELTPLCTKDDPKSIENQAISKYFAHLARSSDETGDRIRNCEIALEWNPGNSSATIILVENYIELAQASDDKGNFSEALKYARKAQELKPDIVGVDDFVRAMERMALDEGTTRGIRKAVELLKADSFDDSIAVLQGLVPKAPELVEEVRFLQMQAFLGRGITKANEIIASANNYATAAFMRATASELDAPIHDLETAQAMATEAKDRNHISEQLTAIRDARHRLRNM</sequence>
<protein>
    <recommendedName>
        <fullName evidence="4">Tetratricopeptide repeat protein</fullName>
    </recommendedName>
</protein>
<evidence type="ECO:0000256" key="1">
    <source>
        <dbReference type="PROSITE-ProRule" id="PRU00339"/>
    </source>
</evidence>
<comment type="caution">
    <text evidence="2">The sequence shown here is derived from an EMBL/GenBank/DDBJ whole genome shotgun (WGS) entry which is preliminary data.</text>
</comment>
<dbReference type="InterPro" id="IPR011990">
    <property type="entry name" value="TPR-like_helical_dom_sf"/>
</dbReference>
<reference evidence="2" key="1">
    <citation type="submission" date="2021-03" db="EMBL/GenBank/DDBJ databases">
        <authorList>
            <person name="Kanchanasin P."/>
            <person name="Saeng-In P."/>
            <person name="Phongsopitanun W."/>
            <person name="Yuki M."/>
            <person name="Kudo T."/>
            <person name="Ohkuma M."/>
            <person name="Tanasupawat S."/>
        </authorList>
    </citation>
    <scope>NUCLEOTIDE SEQUENCE</scope>
    <source>
        <strain evidence="2">GKU 128</strain>
    </source>
</reference>
<dbReference type="EMBL" id="JAGEOJ010000001">
    <property type="protein sequence ID" value="MBO2445702.1"/>
    <property type="molecule type" value="Genomic_DNA"/>
</dbReference>
<dbReference type="RefSeq" id="WP_208253307.1">
    <property type="nucleotide sequence ID" value="NZ_JAGEOJ010000001.1"/>
</dbReference>
<name>A0A939T4B8_9ACTN</name>
<feature type="repeat" description="TPR" evidence="1">
    <location>
        <begin position="356"/>
        <end position="389"/>
    </location>
</feature>
<keyword evidence="3" id="KW-1185">Reference proteome</keyword>
<dbReference type="AlphaFoldDB" id="A0A939T4B8"/>
<dbReference type="InterPro" id="IPR019734">
    <property type="entry name" value="TPR_rpt"/>
</dbReference>
<dbReference type="SUPFAM" id="SSF48452">
    <property type="entry name" value="TPR-like"/>
    <property type="match status" value="1"/>
</dbReference>
<dbReference type="Proteomes" id="UP000669179">
    <property type="component" value="Unassembled WGS sequence"/>
</dbReference>
<evidence type="ECO:0000313" key="2">
    <source>
        <dbReference type="EMBL" id="MBO2445702.1"/>
    </source>
</evidence>